<gene>
    <name evidence="2" type="ORF">HETIRDRAFT_429912</name>
</gene>
<sequence>MTAPHAPFICTKTFGEFSQEIYKIQRVLGEEATEYLGVYPNFEALEKVEKQLCFECEDQYGGIPGRLLTLLDGMAFSGFEEFFRKGIIAQRACAAIIVSYRLFVVVKLVLQQLYLKEDIKNYRYLEEEFDGYIRTFNIFSPWRTIEPDLELFAIPLVTSLNPNQWRTRSFVYLSDDREWANKAFGRPHAIHETNDVQNPTYRRPMEFLNPPYNAEAIAEERRRYEEMGRIGGFDYPPQALENTSYPTPEPSPPPY</sequence>
<dbReference type="Proteomes" id="UP000030671">
    <property type="component" value="Unassembled WGS sequence"/>
</dbReference>
<accession>W4JSE6</accession>
<keyword evidence="3" id="KW-1185">Reference proteome</keyword>
<reference evidence="2 3" key="1">
    <citation type="journal article" date="2012" name="New Phytol.">
        <title>Insight into trade-off between wood decay and parasitism from the genome of a fungal forest pathogen.</title>
        <authorList>
            <person name="Olson A."/>
            <person name="Aerts A."/>
            <person name="Asiegbu F."/>
            <person name="Belbahri L."/>
            <person name="Bouzid O."/>
            <person name="Broberg A."/>
            <person name="Canback B."/>
            <person name="Coutinho P.M."/>
            <person name="Cullen D."/>
            <person name="Dalman K."/>
            <person name="Deflorio G."/>
            <person name="van Diepen L.T."/>
            <person name="Dunand C."/>
            <person name="Duplessis S."/>
            <person name="Durling M."/>
            <person name="Gonthier P."/>
            <person name="Grimwood J."/>
            <person name="Fossdal C.G."/>
            <person name="Hansson D."/>
            <person name="Henrissat B."/>
            <person name="Hietala A."/>
            <person name="Himmelstrand K."/>
            <person name="Hoffmeister D."/>
            <person name="Hogberg N."/>
            <person name="James T.Y."/>
            <person name="Karlsson M."/>
            <person name="Kohler A."/>
            <person name="Kues U."/>
            <person name="Lee Y.H."/>
            <person name="Lin Y.C."/>
            <person name="Lind M."/>
            <person name="Lindquist E."/>
            <person name="Lombard V."/>
            <person name="Lucas S."/>
            <person name="Lunden K."/>
            <person name="Morin E."/>
            <person name="Murat C."/>
            <person name="Park J."/>
            <person name="Raffaello T."/>
            <person name="Rouze P."/>
            <person name="Salamov A."/>
            <person name="Schmutz J."/>
            <person name="Solheim H."/>
            <person name="Stahlberg J."/>
            <person name="Velez H."/>
            <person name="de Vries R.P."/>
            <person name="Wiebenga A."/>
            <person name="Woodward S."/>
            <person name="Yakovlev I."/>
            <person name="Garbelotto M."/>
            <person name="Martin F."/>
            <person name="Grigoriev I.V."/>
            <person name="Stenlid J."/>
        </authorList>
    </citation>
    <scope>NUCLEOTIDE SEQUENCE [LARGE SCALE GENOMIC DNA]</scope>
    <source>
        <strain evidence="2 3">TC 32-1</strain>
    </source>
</reference>
<dbReference type="InParanoid" id="W4JSE6"/>
<dbReference type="KEGG" id="hir:HETIRDRAFT_429912"/>
<dbReference type="EMBL" id="KI925464">
    <property type="protein sequence ID" value="ETW76468.1"/>
    <property type="molecule type" value="Genomic_DNA"/>
</dbReference>
<proteinExistence type="predicted"/>
<protein>
    <submittedName>
        <fullName evidence="2">Uncharacterized protein</fullName>
    </submittedName>
</protein>
<name>W4JSE6_HETIT</name>
<dbReference type="GeneID" id="20674394"/>
<evidence type="ECO:0000313" key="2">
    <source>
        <dbReference type="EMBL" id="ETW76468.1"/>
    </source>
</evidence>
<organism evidence="2 3">
    <name type="scientific">Heterobasidion irregulare (strain TC 32-1)</name>
    <dbReference type="NCBI Taxonomy" id="747525"/>
    <lineage>
        <taxon>Eukaryota</taxon>
        <taxon>Fungi</taxon>
        <taxon>Dikarya</taxon>
        <taxon>Basidiomycota</taxon>
        <taxon>Agaricomycotina</taxon>
        <taxon>Agaricomycetes</taxon>
        <taxon>Russulales</taxon>
        <taxon>Bondarzewiaceae</taxon>
        <taxon>Heterobasidion</taxon>
        <taxon>Heterobasidion annosum species complex</taxon>
    </lineage>
</organism>
<evidence type="ECO:0000313" key="3">
    <source>
        <dbReference type="Proteomes" id="UP000030671"/>
    </source>
</evidence>
<dbReference type="HOGENOM" id="CLU_1090126_0_0_1"/>
<dbReference type="RefSeq" id="XP_009551369.1">
    <property type="nucleotide sequence ID" value="XM_009553074.1"/>
</dbReference>
<dbReference type="AlphaFoldDB" id="W4JSE6"/>
<evidence type="ECO:0000256" key="1">
    <source>
        <dbReference type="SAM" id="MobiDB-lite"/>
    </source>
</evidence>
<feature type="region of interest" description="Disordered" evidence="1">
    <location>
        <begin position="232"/>
        <end position="255"/>
    </location>
</feature>